<evidence type="ECO:0000256" key="1">
    <source>
        <dbReference type="SAM" id="SignalP"/>
    </source>
</evidence>
<feature type="domain" description="Kazal-like" evidence="2">
    <location>
        <begin position="37"/>
        <end position="86"/>
    </location>
</feature>
<keyword evidence="1" id="KW-0732">Signal</keyword>
<dbReference type="SUPFAM" id="SSF100895">
    <property type="entry name" value="Kazal-type serine protease inhibitors"/>
    <property type="match status" value="1"/>
</dbReference>
<evidence type="ECO:0000259" key="2">
    <source>
        <dbReference type="Pfam" id="PF07648"/>
    </source>
</evidence>
<evidence type="ECO:0000313" key="3">
    <source>
        <dbReference type="EMBL" id="AAV91449.1"/>
    </source>
</evidence>
<organism evidence="3">
    <name type="scientific">Lonomia obliqua</name>
    <name type="common">Moth</name>
    <dbReference type="NCBI Taxonomy" id="304329"/>
    <lineage>
        <taxon>Eukaryota</taxon>
        <taxon>Metazoa</taxon>
        <taxon>Ecdysozoa</taxon>
        <taxon>Arthropoda</taxon>
        <taxon>Hexapoda</taxon>
        <taxon>Insecta</taxon>
        <taxon>Pterygota</taxon>
        <taxon>Neoptera</taxon>
        <taxon>Endopterygota</taxon>
        <taxon>Lepidoptera</taxon>
        <taxon>Glossata</taxon>
        <taxon>Ditrysia</taxon>
        <taxon>Bombycoidea</taxon>
        <taxon>Saturniidae</taxon>
        <taxon>Hemileucinae</taxon>
        <taxon>Lonomia</taxon>
    </lineage>
</organism>
<reference evidence="3" key="1">
    <citation type="journal article" date="2005" name="Gene">
        <title>A catalog for the transcripts from the venomous structures of the caterpillar Lonomia obliqua: identification of the proteins potentially involved in the coagulation disorder and hemorrhagic syndrome.</title>
        <authorList>
            <person name="Veiga A.B.G."/>
            <person name="Ribeiro J.M.C."/>
            <person name="Guimaraes J.A."/>
            <person name="Francischetti I.M.B."/>
        </authorList>
    </citation>
    <scope>NUCLEOTIDE SEQUENCE</scope>
    <source>
        <tissue evidence="3">Spicule</tissue>
    </source>
</reference>
<dbReference type="AlphaFoldDB" id="Q5MGF1"/>
<dbReference type="InterPro" id="IPR036058">
    <property type="entry name" value="Kazal_dom_sf"/>
</dbReference>
<dbReference type="Gene3D" id="3.30.60.30">
    <property type="match status" value="1"/>
</dbReference>
<dbReference type="EMBL" id="AY829835">
    <property type="protein sequence ID" value="AAV91449.1"/>
    <property type="molecule type" value="mRNA"/>
</dbReference>
<sequence>MKPATLIIFAVLFVAVSCRPDVNLTNLKAQAARQRACLSDCSTVPYQPICAGKTGDKPKSFANVCVMNNHNCEHRDTLAKISNGACSGSDEIRIN</sequence>
<dbReference type="InterPro" id="IPR002350">
    <property type="entry name" value="Kazal_dom"/>
</dbReference>
<feature type="signal peptide" evidence="1">
    <location>
        <begin position="1"/>
        <end position="18"/>
    </location>
</feature>
<accession>Q5MGF1</accession>
<proteinExistence type="evidence at transcript level"/>
<protein>
    <submittedName>
        <fullName evidence="3">Protease inhibitor 7</fullName>
    </submittedName>
</protein>
<name>Q5MGF1_LONON</name>
<feature type="chain" id="PRO_5004260027" evidence="1">
    <location>
        <begin position="19"/>
        <end position="95"/>
    </location>
</feature>
<dbReference type="Pfam" id="PF07648">
    <property type="entry name" value="Kazal_2"/>
    <property type="match status" value="1"/>
</dbReference>
<dbReference type="PROSITE" id="PS51257">
    <property type="entry name" value="PROKAR_LIPOPROTEIN"/>
    <property type="match status" value="1"/>
</dbReference>